<organism evidence="5 6">
    <name type="scientific">Schistosoma mattheei</name>
    <dbReference type="NCBI Taxonomy" id="31246"/>
    <lineage>
        <taxon>Eukaryota</taxon>
        <taxon>Metazoa</taxon>
        <taxon>Spiralia</taxon>
        <taxon>Lophotrochozoa</taxon>
        <taxon>Platyhelminthes</taxon>
        <taxon>Trematoda</taxon>
        <taxon>Digenea</taxon>
        <taxon>Strigeidida</taxon>
        <taxon>Schistosomatoidea</taxon>
        <taxon>Schistosomatidae</taxon>
        <taxon>Schistosoma</taxon>
    </lineage>
</organism>
<dbReference type="InterPro" id="IPR056307">
    <property type="entry name" value="Ig-CFAP74_3rd"/>
</dbReference>
<evidence type="ECO:0000256" key="1">
    <source>
        <dbReference type="SAM" id="MobiDB-lite"/>
    </source>
</evidence>
<evidence type="ECO:0000259" key="3">
    <source>
        <dbReference type="Pfam" id="PF24778"/>
    </source>
</evidence>
<gene>
    <name evidence="5" type="ORF">SMTD_LOCUS5698</name>
</gene>
<name>A0A183NUB2_9TREM</name>
<dbReference type="STRING" id="31246.A0A183NUB2"/>
<dbReference type="Pfam" id="PF24798">
    <property type="entry name" value="Ig-CFAP74_4th"/>
    <property type="match status" value="1"/>
</dbReference>
<evidence type="ECO:0000259" key="4">
    <source>
        <dbReference type="Pfam" id="PF24798"/>
    </source>
</evidence>
<evidence type="ECO:0000313" key="5">
    <source>
        <dbReference type="EMBL" id="VDP29904.1"/>
    </source>
</evidence>
<feature type="compositionally biased region" description="Basic and acidic residues" evidence="1">
    <location>
        <begin position="16"/>
        <end position="30"/>
    </location>
</feature>
<dbReference type="Pfam" id="PF24770">
    <property type="entry name" value="Ig-CFAP74_2"/>
    <property type="match status" value="1"/>
</dbReference>
<evidence type="ECO:0000259" key="2">
    <source>
        <dbReference type="Pfam" id="PF24770"/>
    </source>
</evidence>
<protein>
    <submittedName>
        <fullName evidence="5">Uncharacterized protein</fullName>
    </submittedName>
</protein>
<accession>A0A183NUB2</accession>
<feature type="domain" description="CFAP74 fourth Ig-like" evidence="4">
    <location>
        <begin position="756"/>
        <end position="796"/>
    </location>
</feature>
<dbReference type="Pfam" id="PF24778">
    <property type="entry name" value="Ig-CFAP74_3rd"/>
    <property type="match status" value="1"/>
</dbReference>
<feature type="domain" description="CFAP74 second Ig-like" evidence="2">
    <location>
        <begin position="430"/>
        <end position="609"/>
    </location>
</feature>
<dbReference type="InterPro" id="IPR056310">
    <property type="entry name" value="Ig-CFAP74_4th"/>
</dbReference>
<dbReference type="EMBL" id="UZAL01027165">
    <property type="protein sequence ID" value="VDP29904.1"/>
    <property type="molecule type" value="Genomic_DNA"/>
</dbReference>
<feature type="region of interest" description="Disordered" evidence="1">
    <location>
        <begin position="1"/>
        <end position="41"/>
    </location>
</feature>
<dbReference type="PANTHER" id="PTHR22538:SF0">
    <property type="entry name" value="CILIA- AND FLAGELLA-ASSOCIATED PROTEIN 74"/>
    <property type="match status" value="1"/>
</dbReference>
<proteinExistence type="predicted"/>
<sequence>MKQKSKKSVRQTQKVNKSDLHTHLYRRTNDKNNGIFKNPDQDRFKSTSLALLPQSDDSETRMRSAAALKASIEDSKTIMAIVQAKHRAHQNSLLMEEKGLCIQAEQNLKNEKLELALHRRLANIEAHQTAFKESQNRKYREIIAKLLREEFLQKEKVKRLTLTPRENENYKCPQSLENNFSVETEQNDENDAEYEKYLSQSYDSVSGLLDSFSKQQNIVTEDNVNQAICSFVSRDAMKSSSTKSNILTISTDRVLQKLTNRSSTKLSETDDAIYDKEKEHTNCNTYHTERCSKAEKEILQRVLQQTRENIVQPQIVAGKKFDGPSFIAKPAEIWFQNIEVDKTQKIKVTLTNASYAISTCRYVGITSTLMDFVDVKFIPPGMLSPGMNCWLQIKFTPKLNKNLTGELEFLSPTGPFFIPFKATVKKCEFSIDCSVVNFGEVVIGETVFRSVKLCNSGAKGARFTFKSLSESYKEKDSDNIKESSQETINAGKCIDESIKSDEPKIDEKNEPNTQERESENILCEMEEHQNNNQDKNEINHSTFNKFSSNFITGELKSGYLESFNSVNLKIIWNPNNISVNINESIMEEEKFIIHFDDPDSSDIYIHAIGYPKNIPVWLSTLNLSMGICWFNRLYQECFSVHNRTKSALKVIFEVDKEISNHLKILPKTGFVQAESRLLAQVKLLPKLSLPDDLAHFCDPDNSHSHAESENESCLSKLSYDSLTGVLQVPVTVHVVGQTNKLQLIVGAVITTTDLVLSPNPINFGFAEIHETVVTRLLITNNSLLPQNFGIVELPEVSVRLTHVII</sequence>
<dbReference type="Proteomes" id="UP000269396">
    <property type="component" value="Unassembled WGS sequence"/>
</dbReference>
<feature type="domain" description="CFAP74 third Ig-like" evidence="3">
    <location>
        <begin position="616"/>
        <end position="701"/>
    </location>
</feature>
<reference evidence="5 6" key="1">
    <citation type="submission" date="2018-11" db="EMBL/GenBank/DDBJ databases">
        <authorList>
            <consortium name="Pathogen Informatics"/>
        </authorList>
    </citation>
    <scope>NUCLEOTIDE SEQUENCE [LARGE SCALE GENOMIC DNA]</scope>
    <source>
        <strain>Denwood</strain>
        <strain evidence="6">Zambia</strain>
    </source>
</reference>
<evidence type="ECO:0000313" key="6">
    <source>
        <dbReference type="Proteomes" id="UP000269396"/>
    </source>
</evidence>
<dbReference type="InterPro" id="IPR013783">
    <property type="entry name" value="Ig-like_fold"/>
</dbReference>
<keyword evidence="6" id="KW-1185">Reference proteome</keyword>
<dbReference type="InterPro" id="IPR056306">
    <property type="entry name" value="Ig-CFAP74_2nd"/>
</dbReference>
<dbReference type="AlphaFoldDB" id="A0A183NUB2"/>
<dbReference type="Gene3D" id="2.60.40.10">
    <property type="entry name" value="Immunoglobulins"/>
    <property type="match status" value="1"/>
</dbReference>
<dbReference type="Pfam" id="PF24771">
    <property type="entry name" value="Ig_CFAP74_1st"/>
    <property type="match status" value="1"/>
</dbReference>
<dbReference type="PANTHER" id="PTHR22538">
    <property type="entry name" value="CILIA- AND FLAGELLA-ASSOCIATED PROTEIN 74"/>
    <property type="match status" value="1"/>
</dbReference>